<dbReference type="Pfam" id="PF13409">
    <property type="entry name" value="GST_N_2"/>
    <property type="match status" value="1"/>
</dbReference>
<dbReference type="PROSITE" id="PS50404">
    <property type="entry name" value="GST_NTER"/>
    <property type="match status" value="1"/>
</dbReference>
<sequence>MLTIMGKIPSINVRKVLWTCRLLDLPFELEPWGAGFRDPNVPEFLALNPNAQVPVLRDGDTVLWESNTICRYLAHDTFLLPADRLQRARIEQWMDWQATELNNAWRPAFMALMRGSTKYGPDEIAAGARDWNAKMALLDAHLDRTGAYAAGDAFSLADVVLGVSANRWRMTPIDHADLPAVAAYLKRLARMPGYAEYCGEGTP</sequence>
<reference evidence="6" key="2">
    <citation type="submission" date="2019-07" db="EMBL/GenBank/DDBJ databases">
        <authorList>
            <person name="Whitman W."/>
            <person name="Huntemann M."/>
            <person name="Clum A."/>
            <person name="Pillay M."/>
            <person name="Palaniappan K."/>
            <person name="Varghese N."/>
            <person name="Mikhailova N."/>
            <person name="Stamatis D."/>
            <person name="Reddy T."/>
            <person name="Daum C."/>
            <person name="Shapiro N."/>
            <person name="Ivanova N."/>
            <person name="Kyrpides N."/>
            <person name="Woyke T."/>
        </authorList>
    </citation>
    <scope>NUCLEOTIDE SEQUENCE</scope>
    <source>
        <strain evidence="6">CGMCC 1.10685</strain>
    </source>
</reference>
<proteinExistence type="inferred from homology"/>
<feature type="domain" description="GST N-terminal" evidence="3">
    <location>
        <begin position="1"/>
        <end position="81"/>
    </location>
</feature>
<dbReference type="SFLD" id="SFLDS00019">
    <property type="entry name" value="Glutathione_Transferase_(cytos"/>
    <property type="match status" value="1"/>
</dbReference>
<evidence type="ECO:0000259" key="4">
    <source>
        <dbReference type="PROSITE" id="PS50405"/>
    </source>
</evidence>
<dbReference type="AlphaFoldDB" id="A0A562PGD4"/>
<accession>A0A562PGD4</accession>
<dbReference type="Proteomes" id="UP000437862">
    <property type="component" value="Chromosome"/>
</dbReference>
<dbReference type="EMBL" id="CP046904">
    <property type="protein sequence ID" value="QGZ40309.1"/>
    <property type="molecule type" value="Genomic_DNA"/>
</dbReference>
<dbReference type="CDD" id="cd03047">
    <property type="entry name" value="GST_N_2"/>
    <property type="match status" value="1"/>
</dbReference>
<dbReference type="GO" id="GO:0016740">
    <property type="term" value="F:transferase activity"/>
    <property type="evidence" value="ECO:0007669"/>
    <property type="project" value="UniProtKB-KW"/>
</dbReference>
<dbReference type="Pfam" id="PF13410">
    <property type="entry name" value="GST_C_2"/>
    <property type="match status" value="1"/>
</dbReference>
<dbReference type="InterPro" id="IPR036282">
    <property type="entry name" value="Glutathione-S-Trfase_C_sf"/>
</dbReference>
<evidence type="ECO:0000313" key="5">
    <source>
        <dbReference type="EMBL" id="QGZ40309.1"/>
    </source>
</evidence>
<dbReference type="InterPro" id="IPR036249">
    <property type="entry name" value="Thioredoxin-like_sf"/>
</dbReference>
<dbReference type="InterPro" id="IPR010987">
    <property type="entry name" value="Glutathione-S-Trfase_C-like"/>
</dbReference>
<feature type="domain" description="GST C-terminal" evidence="4">
    <location>
        <begin position="83"/>
        <end position="203"/>
    </location>
</feature>
<organism evidence="6 7">
    <name type="scientific">Pseudoduganella flava</name>
    <dbReference type="NCBI Taxonomy" id="871742"/>
    <lineage>
        <taxon>Bacteria</taxon>
        <taxon>Pseudomonadati</taxon>
        <taxon>Pseudomonadota</taxon>
        <taxon>Betaproteobacteria</taxon>
        <taxon>Burkholderiales</taxon>
        <taxon>Oxalobacteraceae</taxon>
        <taxon>Telluria group</taxon>
        <taxon>Pseudoduganella</taxon>
    </lineage>
</organism>
<dbReference type="FunFam" id="3.40.30.10:FF:000039">
    <property type="entry name" value="Glutathione S-transferase domain"/>
    <property type="match status" value="1"/>
</dbReference>
<dbReference type="SUPFAM" id="SSF47616">
    <property type="entry name" value="GST C-terminal domain-like"/>
    <property type="match status" value="1"/>
</dbReference>
<reference evidence="6 7" key="1">
    <citation type="journal article" date="2015" name="Stand. Genomic Sci.">
        <title>Genomic Encyclopedia of Bacterial and Archaeal Type Strains, Phase III: the genomes of soil and plant-associated and newly described type strains.</title>
        <authorList>
            <person name="Whitman W.B."/>
            <person name="Woyke T."/>
            <person name="Klenk H.P."/>
            <person name="Zhou Y."/>
            <person name="Lilburn T.G."/>
            <person name="Beck B.J."/>
            <person name="De Vos P."/>
            <person name="Vandamme P."/>
            <person name="Eisen J.A."/>
            <person name="Garrity G."/>
            <person name="Hugenholtz P."/>
            <person name="Kyrpides N.C."/>
        </authorList>
    </citation>
    <scope>NUCLEOTIDE SEQUENCE [LARGE SCALE GENOMIC DNA]</scope>
    <source>
        <strain evidence="6 7">CGMCC 1.10685</strain>
    </source>
</reference>
<dbReference type="OrthoDB" id="5958450at2"/>
<dbReference type="PROSITE" id="PS50405">
    <property type="entry name" value="GST_CTER"/>
    <property type="match status" value="1"/>
</dbReference>
<dbReference type="InterPro" id="IPR040079">
    <property type="entry name" value="Glutathione_S-Trfase"/>
</dbReference>
<dbReference type="Gene3D" id="1.20.1050.10">
    <property type="match status" value="1"/>
</dbReference>
<keyword evidence="8" id="KW-1185">Reference proteome</keyword>
<evidence type="ECO:0000256" key="2">
    <source>
        <dbReference type="ARBA" id="ARBA00022679"/>
    </source>
</evidence>
<dbReference type="SUPFAM" id="SSF52833">
    <property type="entry name" value="Thioredoxin-like"/>
    <property type="match status" value="1"/>
</dbReference>
<evidence type="ECO:0000313" key="8">
    <source>
        <dbReference type="Proteomes" id="UP000437862"/>
    </source>
</evidence>
<dbReference type="SFLD" id="SFLDG00358">
    <property type="entry name" value="Main_(cytGST)"/>
    <property type="match status" value="1"/>
</dbReference>
<name>A0A562PGD4_9BURK</name>
<dbReference type="EMBL" id="VLKW01000012">
    <property type="protein sequence ID" value="TWI43497.1"/>
    <property type="molecule type" value="Genomic_DNA"/>
</dbReference>
<gene>
    <name evidence="5" type="ORF">GO485_15455</name>
    <name evidence="6" type="ORF">IP92_05062</name>
</gene>
<dbReference type="Proteomes" id="UP000315112">
    <property type="component" value="Unassembled WGS sequence"/>
</dbReference>
<keyword evidence="2 6" id="KW-0808">Transferase</keyword>
<evidence type="ECO:0000259" key="3">
    <source>
        <dbReference type="PROSITE" id="PS50404"/>
    </source>
</evidence>
<dbReference type="Gene3D" id="3.40.30.10">
    <property type="entry name" value="Glutaredoxin"/>
    <property type="match status" value="1"/>
</dbReference>
<dbReference type="InterPro" id="IPR004045">
    <property type="entry name" value="Glutathione_S-Trfase_N"/>
</dbReference>
<protein>
    <submittedName>
        <fullName evidence="6">Glutathione S-transferase</fullName>
    </submittedName>
</protein>
<comment type="similarity">
    <text evidence="1">Belongs to the GST superfamily.</text>
</comment>
<evidence type="ECO:0000313" key="7">
    <source>
        <dbReference type="Proteomes" id="UP000315112"/>
    </source>
</evidence>
<dbReference type="SFLD" id="SFLDG01150">
    <property type="entry name" value="Main.1:_Beta-like"/>
    <property type="match status" value="1"/>
</dbReference>
<dbReference type="PANTHER" id="PTHR44051">
    <property type="entry name" value="GLUTATHIONE S-TRANSFERASE-RELATED"/>
    <property type="match status" value="1"/>
</dbReference>
<dbReference type="PANTHER" id="PTHR44051:SF19">
    <property type="entry name" value="DISULFIDE-BOND OXIDOREDUCTASE YFCG"/>
    <property type="match status" value="1"/>
</dbReference>
<evidence type="ECO:0000256" key="1">
    <source>
        <dbReference type="ARBA" id="ARBA00007409"/>
    </source>
</evidence>
<dbReference type="RefSeq" id="WP_145880516.1">
    <property type="nucleotide sequence ID" value="NZ_CP046904.1"/>
</dbReference>
<evidence type="ECO:0000313" key="6">
    <source>
        <dbReference type="EMBL" id="TWI43497.1"/>
    </source>
</evidence>
<reference evidence="5 8" key="3">
    <citation type="submission" date="2019-12" db="EMBL/GenBank/DDBJ databases">
        <title>Draft Genome Sequences of Six Type Strains of the Genus Massilia.</title>
        <authorList>
            <person name="Miess H."/>
            <person name="Frediansyah A."/>
            <person name="Goeker M."/>
            <person name="Gross H."/>
        </authorList>
    </citation>
    <scope>NUCLEOTIDE SEQUENCE [LARGE SCALE GENOMIC DNA]</scope>
    <source>
        <strain evidence="5 8">DSM 26639</strain>
    </source>
</reference>